<name>A0A843WUF7_COLES</name>
<dbReference type="PANTHER" id="PTHR31642:SF11">
    <property type="entry name" value="SHIKIMATE O-HYDROXYCINNAMOYLTRANSFERASE"/>
    <property type="match status" value="1"/>
</dbReference>
<dbReference type="Pfam" id="PF02458">
    <property type="entry name" value="Transferase"/>
    <property type="match status" value="2"/>
</dbReference>
<accession>A0A843WUF7</accession>
<keyword evidence="2" id="KW-0808">Transferase</keyword>
<reference evidence="5" key="1">
    <citation type="submission" date="2017-07" db="EMBL/GenBank/DDBJ databases">
        <title>Taro Niue Genome Assembly and Annotation.</title>
        <authorList>
            <person name="Atibalentja N."/>
            <person name="Keating K."/>
            <person name="Fields C.J."/>
        </authorList>
    </citation>
    <scope>NUCLEOTIDE SEQUENCE</scope>
    <source>
        <strain evidence="5">Niue_2</strain>
        <tissue evidence="5">Leaf</tissue>
    </source>
</reference>
<evidence type="ECO:0000256" key="4">
    <source>
        <dbReference type="SAM" id="SignalP"/>
    </source>
</evidence>
<feature type="chain" id="PRO_5032462399" evidence="4">
    <location>
        <begin position="19"/>
        <end position="278"/>
    </location>
</feature>
<dbReference type="Proteomes" id="UP000652761">
    <property type="component" value="Unassembled WGS sequence"/>
</dbReference>
<evidence type="ECO:0000313" key="6">
    <source>
        <dbReference type="Proteomes" id="UP000652761"/>
    </source>
</evidence>
<keyword evidence="4" id="KW-0732">Signal</keyword>
<evidence type="ECO:0000313" key="5">
    <source>
        <dbReference type="EMBL" id="MQM11486.1"/>
    </source>
</evidence>
<keyword evidence="3" id="KW-0012">Acyltransferase</keyword>
<dbReference type="InterPro" id="IPR023213">
    <property type="entry name" value="CAT-like_dom_sf"/>
</dbReference>
<dbReference type="AlphaFoldDB" id="A0A843WUF7"/>
<gene>
    <name evidence="5" type="ORF">Taro_044392</name>
</gene>
<keyword evidence="6" id="KW-1185">Reference proteome</keyword>
<dbReference type="Gene3D" id="3.30.559.10">
    <property type="entry name" value="Chloramphenicol acetyltransferase-like domain"/>
    <property type="match status" value="2"/>
</dbReference>
<comment type="similarity">
    <text evidence="1">Belongs to the plant acyltransferase family.</text>
</comment>
<proteinExistence type="inferred from homology"/>
<dbReference type="PANTHER" id="PTHR31642">
    <property type="entry name" value="TRICHOTHECENE 3-O-ACETYLTRANSFERASE"/>
    <property type="match status" value="1"/>
</dbReference>
<protein>
    <submittedName>
        <fullName evidence="5">Uncharacterized protein</fullName>
    </submittedName>
</protein>
<comment type="caution">
    <text evidence="5">The sequence shown here is derived from an EMBL/GenBank/DDBJ whole genome shotgun (WGS) entry which is preliminary data.</text>
</comment>
<evidence type="ECO:0000256" key="2">
    <source>
        <dbReference type="ARBA" id="ARBA00022679"/>
    </source>
</evidence>
<dbReference type="InterPro" id="IPR050317">
    <property type="entry name" value="Plant_Fungal_Acyltransferase"/>
</dbReference>
<sequence>MLMAHLREILALVVVVAASEMTGEKGFTLSVVFSDSISLVTCIKCKAPPTWSQLFLDVSELPSTTRGAIVLDKVIRFQSGGASLGVALDHLLADGFAAFNLINSWAKQPMANPWPLYHSLTGGSSPPETRQHLIFRTLCEPSPTTLGVATPFITCSFRLTQGGIDPLKSKLCQVRLEPPLPATYLGIKRDIVGKVQRVLARMDNTYVRSAMDCLHLQPDLSKVRVGGHLYRSPNLQVNSWVQLPLYNTDFGWGVAGVHGADEDALRGDDPLLPTARHR</sequence>
<evidence type="ECO:0000256" key="1">
    <source>
        <dbReference type="ARBA" id="ARBA00009861"/>
    </source>
</evidence>
<dbReference type="EMBL" id="NMUH01004994">
    <property type="protein sequence ID" value="MQM11486.1"/>
    <property type="molecule type" value="Genomic_DNA"/>
</dbReference>
<feature type="signal peptide" evidence="4">
    <location>
        <begin position="1"/>
        <end position="18"/>
    </location>
</feature>
<evidence type="ECO:0000256" key="3">
    <source>
        <dbReference type="ARBA" id="ARBA00023315"/>
    </source>
</evidence>
<organism evidence="5 6">
    <name type="scientific">Colocasia esculenta</name>
    <name type="common">Wild taro</name>
    <name type="synonym">Arum esculentum</name>
    <dbReference type="NCBI Taxonomy" id="4460"/>
    <lineage>
        <taxon>Eukaryota</taxon>
        <taxon>Viridiplantae</taxon>
        <taxon>Streptophyta</taxon>
        <taxon>Embryophyta</taxon>
        <taxon>Tracheophyta</taxon>
        <taxon>Spermatophyta</taxon>
        <taxon>Magnoliopsida</taxon>
        <taxon>Liliopsida</taxon>
        <taxon>Araceae</taxon>
        <taxon>Aroideae</taxon>
        <taxon>Colocasieae</taxon>
        <taxon>Colocasia</taxon>
    </lineage>
</organism>
<dbReference type="GO" id="GO:0016747">
    <property type="term" value="F:acyltransferase activity, transferring groups other than amino-acyl groups"/>
    <property type="evidence" value="ECO:0007669"/>
    <property type="project" value="TreeGrafter"/>
</dbReference>